<feature type="compositionally biased region" description="Low complexity" evidence="1">
    <location>
        <begin position="181"/>
        <end position="209"/>
    </location>
</feature>
<dbReference type="CDD" id="cd18490">
    <property type="entry name" value="BACK_BTBD8"/>
    <property type="match status" value="1"/>
</dbReference>
<feature type="region of interest" description="Disordered" evidence="1">
    <location>
        <begin position="370"/>
        <end position="402"/>
    </location>
</feature>
<sequence length="988" mass="109419">MNRKHVKSDMDSGLGSDEDRRSRTKEQKQLHNQQLLSGCFIDAASLSDDSEVVEQRRNDERRQGALLFQTSLPHFSMVQIPHEDHHFSYSSNNLVSQFPETSTPFNSIVQLDSNETETARNKSPLGFYVDLSDVPETSSSPPSNSAKKNIFSMVIDFEGPKKEKPVKLSSSFTCYRKPKPSNKSNLLGKSSGSLSSSVSSINSNRDSNSIAGTSRQSEELELRPNKGVSIEVLSASLIKNLSTSSKSSSSSENVPEKVHDDGGTDSAKESVDEDHIECDSMPEKIADEVVIHHTDLEEKENSRENQKPDNTRQQTFGNKIEKQSCQQFVKLSDLECQKPKVDLNFTPRMSRSIPESSWVESPLLMSHSVGYRSAPHPLEPEHNESSQESDSSAKKESSQPKRCVRKLGTDLLRMFLEEIGPDVVVEVEGHKLKAHKCILASRCQYFAALLSGNWLEKSGNVISLQGFSYESVYFSLCHIYSGAAHVPDSISLVELASLADMLGLEGLKEVVEHALKQRHCHNFHKPCAGCCTGILEVLPLSAAYGLDDLYQRCLQWITQHFIRVWPSRAFASLPRELREKCYQQHVVHMNSDKVIETILNCDKILATLPAMRWAEPVSQLVLQLTDACHLYHRQHFSAVLGSNYILSLDAGLGFGVCQIEDQMLSAAKNLGIEQACRSYARCCKMLDQTWSRPFADMLNKVKLQLEQCLVSQADRLIRSNAWLRLDTALRTRIKELTPSLEPTSRLPRSTNFRNKKHILNQKPNVQSPALSSSDSSRNSSPGMNQQNRLNGTNGSPSLRRSLLLAAKAPQVPPSPSVYRRSTLTQPTAASAAKSAKGPMKATPLPRVATIKPTVRGVPITVSHTQEKSTASSKKSSVNVSRNSSMGKKDTLTTKRPDSRSSSPMKGDSRTSSPRKLDTKVTSPVKATVRSVRTPSPLKDASNSPRRITRASQSAKPVPAPAPQPTQQPVMQRSSTFLKEEPTVMGKVL</sequence>
<feature type="compositionally biased region" description="Low complexity" evidence="1">
    <location>
        <begin position="797"/>
        <end position="806"/>
    </location>
</feature>
<dbReference type="InterPro" id="IPR043225">
    <property type="entry name" value="BACK_BTBD8"/>
</dbReference>
<feature type="compositionally biased region" description="Polar residues" evidence="1">
    <location>
        <begin position="819"/>
        <end position="828"/>
    </location>
</feature>
<dbReference type="Proteomes" id="UP001153636">
    <property type="component" value="Chromosome 7"/>
</dbReference>
<feature type="region of interest" description="Disordered" evidence="1">
    <location>
        <begin position="739"/>
        <end position="845"/>
    </location>
</feature>
<evidence type="ECO:0000313" key="3">
    <source>
        <dbReference type="EMBL" id="CAH1113375.1"/>
    </source>
</evidence>
<gene>
    <name evidence="3" type="ORF">PSYICH_LOCUS13884</name>
</gene>
<feature type="compositionally biased region" description="Low complexity" evidence="1">
    <location>
        <begin position="871"/>
        <end position="884"/>
    </location>
</feature>
<organism evidence="3 4">
    <name type="scientific">Psylliodes chrysocephalus</name>
    <dbReference type="NCBI Taxonomy" id="3402493"/>
    <lineage>
        <taxon>Eukaryota</taxon>
        <taxon>Metazoa</taxon>
        <taxon>Ecdysozoa</taxon>
        <taxon>Arthropoda</taxon>
        <taxon>Hexapoda</taxon>
        <taxon>Insecta</taxon>
        <taxon>Pterygota</taxon>
        <taxon>Neoptera</taxon>
        <taxon>Endopterygota</taxon>
        <taxon>Coleoptera</taxon>
        <taxon>Polyphaga</taxon>
        <taxon>Cucujiformia</taxon>
        <taxon>Chrysomeloidea</taxon>
        <taxon>Chrysomelidae</taxon>
        <taxon>Galerucinae</taxon>
        <taxon>Alticini</taxon>
        <taxon>Psylliodes</taxon>
    </lineage>
</organism>
<name>A0A9P0GEZ3_9CUCU</name>
<accession>A0A9P0GEZ3</accession>
<dbReference type="SUPFAM" id="SSF54695">
    <property type="entry name" value="POZ domain"/>
    <property type="match status" value="1"/>
</dbReference>
<feature type="compositionally biased region" description="Basic and acidic residues" evidence="1">
    <location>
        <begin position="296"/>
        <end position="310"/>
    </location>
</feature>
<dbReference type="Gene3D" id="3.30.710.10">
    <property type="entry name" value="Potassium Channel Kv1.1, Chain A"/>
    <property type="match status" value="1"/>
</dbReference>
<protein>
    <recommendedName>
        <fullName evidence="2">BTB domain-containing protein</fullName>
    </recommendedName>
</protein>
<feature type="compositionally biased region" description="Basic and acidic residues" evidence="1">
    <location>
        <begin position="17"/>
        <end position="29"/>
    </location>
</feature>
<feature type="region of interest" description="Disordered" evidence="1">
    <location>
        <begin position="1"/>
        <end position="33"/>
    </location>
</feature>
<dbReference type="Pfam" id="PF26017">
    <property type="entry name" value="BACK_BTBD8"/>
    <property type="match status" value="1"/>
</dbReference>
<dbReference type="AlphaFoldDB" id="A0A9P0GEZ3"/>
<dbReference type="PANTHER" id="PTHR22427:SF7">
    <property type="entry name" value="GH15728P"/>
    <property type="match status" value="1"/>
</dbReference>
<reference evidence="3" key="1">
    <citation type="submission" date="2022-01" db="EMBL/GenBank/DDBJ databases">
        <authorList>
            <person name="King R."/>
        </authorList>
    </citation>
    <scope>NUCLEOTIDE SEQUENCE</scope>
</reference>
<dbReference type="InterPro" id="IPR000210">
    <property type="entry name" value="BTB/POZ_dom"/>
</dbReference>
<dbReference type="OrthoDB" id="409642at2759"/>
<dbReference type="PROSITE" id="PS50097">
    <property type="entry name" value="BTB"/>
    <property type="match status" value="1"/>
</dbReference>
<evidence type="ECO:0000313" key="4">
    <source>
        <dbReference type="Proteomes" id="UP001153636"/>
    </source>
</evidence>
<feature type="region of interest" description="Disordered" evidence="1">
    <location>
        <begin position="860"/>
        <end position="988"/>
    </location>
</feature>
<proteinExistence type="predicted"/>
<feature type="compositionally biased region" description="Polar residues" evidence="1">
    <location>
        <begin position="899"/>
        <end position="913"/>
    </location>
</feature>
<dbReference type="SMART" id="SM00225">
    <property type="entry name" value="BTB"/>
    <property type="match status" value="1"/>
</dbReference>
<feature type="compositionally biased region" description="Basic and acidic residues" evidence="1">
    <location>
        <begin position="378"/>
        <end position="399"/>
    </location>
</feature>
<feature type="compositionally biased region" description="Low complexity" evidence="1">
    <location>
        <begin position="242"/>
        <end position="251"/>
    </location>
</feature>
<feature type="compositionally biased region" description="Basic and acidic residues" evidence="1">
    <location>
        <begin position="886"/>
        <end position="898"/>
    </location>
</feature>
<evidence type="ECO:0000256" key="1">
    <source>
        <dbReference type="SAM" id="MobiDB-lite"/>
    </source>
</evidence>
<feature type="region of interest" description="Disordered" evidence="1">
    <location>
        <begin position="241"/>
        <end position="275"/>
    </location>
</feature>
<evidence type="ECO:0000259" key="2">
    <source>
        <dbReference type="PROSITE" id="PS50097"/>
    </source>
</evidence>
<dbReference type="Pfam" id="PF00651">
    <property type="entry name" value="BTB"/>
    <property type="match status" value="1"/>
</dbReference>
<feature type="compositionally biased region" description="Polar residues" evidence="1">
    <location>
        <begin position="740"/>
        <end position="752"/>
    </location>
</feature>
<dbReference type="InterPro" id="IPR011333">
    <property type="entry name" value="SKP1/BTB/POZ_sf"/>
</dbReference>
<feature type="region of interest" description="Disordered" evidence="1">
    <location>
        <begin position="179"/>
        <end position="222"/>
    </location>
</feature>
<feature type="compositionally biased region" description="Polar residues" evidence="1">
    <location>
        <begin position="861"/>
        <end position="870"/>
    </location>
</feature>
<dbReference type="CDD" id="cd18286">
    <property type="entry name" value="BTB2_POZ_BTBD8"/>
    <property type="match status" value="1"/>
</dbReference>
<keyword evidence="4" id="KW-1185">Reference proteome</keyword>
<feature type="region of interest" description="Disordered" evidence="1">
    <location>
        <begin position="296"/>
        <end position="319"/>
    </location>
</feature>
<feature type="compositionally biased region" description="Polar residues" evidence="1">
    <location>
        <begin position="781"/>
        <end position="796"/>
    </location>
</feature>
<dbReference type="PANTHER" id="PTHR22427">
    <property type="entry name" value="GH15728P"/>
    <property type="match status" value="1"/>
</dbReference>
<feature type="compositionally biased region" description="Basic and acidic residues" evidence="1">
    <location>
        <begin position="254"/>
        <end position="270"/>
    </location>
</feature>
<dbReference type="EMBL" id="OV651819">
    <property type="protein sequence ID" value="CAH1113375.1"/>
    <property type="molecule type" value="Genomic_DNA"/>
</dbReference>
<feature type="domain" description="BTB" evidence="2">
    <location>
        <begin position="421"/>
        <end position="488"/>
    </location>
</feature>
<feature type="compositionally biased region" description="Low complexity" evidence="1">
    <location>
        <begin position="767"/>
        <end position="780"/>
    </location>
</feature>